<name>A0ABT4C3I8_9LACT</name>
<evidence type="ECO:0000256" key="11">
    <source>
        <dbReference type="HAMAP-Rule" id="MF_01807"/>
    </source>
</evidence>
<keyword evidence="8 11" id="KW-0238">DNA-binding</keyword>
<dbReference type="InterPro" id="IPR050090">
    <property type="entry name" value="Tyrosine_recombinase_XerCD"/>
</dbReference>
<feature type="active site" description="O-(3'-phospho-DNA)-tyrosine intermediate" evidence="11">
    <location>
        <position position="280"/>
    </location>
</feature>
<comment type="function">
    <text evidence="11">Site-specific tyrosine recombinase, which acts by catalyzing the cutting and rejoining of the recombining DNA molecules. The XerC-XerD complex is essential to convert dimers of the bacterial chromosome into monomers to permit their segregation at cell division. It also contributes to the segregational stability of plasmids.</text>
</comment>
<dbReference type="PROSITE" id="PS51900">
    <property type="entry name" value="CB"/>
    <property type="match status" value="1"/>
</dbReference>
<reference evidence="14" key="1">
    <citation type="submission" date="2022-09" db="EMBL/GenBank/DDBJ databases">
        <title>Aerococcus urinae taxonomy study.</title>
        <authorList>
            <person name="Christensen J."/>
            <person name="Senneby E."/>
        </authorList>
    </citation>
    <scope>NUCLEOTIDE SEQUENCE</scope>
    <source>
        <strain evidence="14">NLD-066-U95</strain>
    </source>
</reference>
<evidence type="ECO:0000313" key="15">
    <source>
        <dbReference type="Proteomes" id="UP001069145"/>
    </source>
</evidence>
<dbReference type="EMBL" id="JAOTML010000003">
    <property type="protein sequence ID" value="MCY3053001.1"/>
    <property type="molecule type" value="Genomic_DNA"/>
</dbReference>
<dbReference type="InterPro" id="IPR023009">
    <property type="entry name" value="Tyrosine_recombinase_XerC/XerD"/>
</dbReference>
<dbReference type="GeneID" id="35768408"/>
<dbReference type="InterPro" id="IPR044068">
    <property type="entry name" value="CB"/>
</dbReference>
<dbReference type="HAMAP" id="MF_01808">
    <property type="entry name" value="Recomb_XerC_XerD"/>
    <property type="match status" value="1"/>
</dbReference>
<dbReference type="Proteomes" id="UP001069145">
    <property type="component" value="Unassembled WGS sequence"/>
</dbReference>
<dbReference type="Pfam" id="PF00589">
    <property type="entry name" value="Phage_integrase"/>
    <property type="match status" value="1"/>
</dbReference>
<dbReference type="NCBIfam" id="NF001399">
    <property type="entry name" value="PRK00283.1"/>
    <property type="match status" value="1"/>
</dbReference>
<dbReference type="PANTHER" id="PTHR30349:SF81">
    <property type="entry name" value="TYROSINE RECOMBINASE XERC"/>
    <property type="match status" value="1"/>
</dbReference>
<dbReference type="InterPro" id="IPR011932">
    <property type="entry name" value="Recomb_XerD"/>
</dbReference>
<feature type="active site" evidence="11">
    <location>
        <position position="172"/>
    </location>
</feature>
<keyword evidence="10 11" id="KW-0131">Cell cycle</keyword>
<feature type="active site" evidence="11">
    <location>
        <position position="245"/>
    </location>
</feature>
<dbReference type="SUPFAM" id="SSF56349">
    <property type="entry name" value="DNA breaking-rejoining enzymes"/>
    <property type="match status" value="1"/>
</dbReference>
<organism evidence="14 15">
    <name type="scientific">Aerococcus urinae</name>
    <dbReference type="NCBI Taxonomy" id="1376"/>
    <lineage>
        <taxon>Bacteria</taxon>
        <taxon>Bacillati</taxon>
        <taxon>Bacillota</taxon>
        <taxon>Bacilli</taxon>
        <taxon>Lactobacillales</taxon>
        <taxon>Aerococcaceae</taxon>
        <taxon>Aerococcus</taxon>
    </lineage>
</organism>
<feature type="domain" description="Tyr recombinase" evidence="12">
    <location>
        <begin position="108"/>
        <end position="293"/>
    </location>
</feature>
<accession>A0ABT4C3I8</accession>
<dbReference type="PANTHER" id="PTHR30349">
    <property type="entry name" value="PHAGE INTEGRASE-RELATED"/>
    <property type="match status" value="1"/>
</dbReference>
<evidence type="ECO:0000256" key="6">
    <source>
        <dbReference type="ARBA" id="ARBA00022829"/>
    </source>
</evidence>
<dbReference type="NCBIfam" id="TIGR02225">
    <property type="entry name" value="recomb_XerD"/>
    <property type="match status" value="1"/>
</dbReference>
<keyword evidence="4 11" id="KW-0963">Cytoplasm</keyword>
<dbReference type="InterPro" id="IPR010998">
    <property type="entry name" value="Integrase_recombinase_N"/>
</dbReference>
<proteinExistence type="inferred from homology"/>
<evidence type="ECO:0000256" key="4">
    <source>
        <dbReference type="ARBA" id="ARBA00022490"/>
    </source>
</evidence>
<dbReference type="PROSITE" id="PS51898">
    <property type="entry name" value="TYR_RECOMBINASE"/>
    <property type="match status" value="1"/>
</dbReference>
<gene>
    <name evidence="11 14" type="primary">xerD</name>
    <name evidence="14" type="ORF">ODY43_03270</name>
</gene>
<dbReference type="InterPro" id="IPR013762">
    <property type="entry name" value="Integrase-like_cat_sf"/>
</dbReference>
<dbReference type="InterPro" id="IPR002104">
    <property type="entry name" value="Integrase_catalytic"/>
</dbReference>
<keyword evidence="9 11" id="KW-0233">DNA recombination</keyword>
<keyword evidence="15" id="KW-1185">Reference proteome</keyword>
<dbReference type="Pfam" id="PF02899">
    <property type="entry name" value="Phage_int_SAM_1"/>
    <property type="match status" value="1"/>
</dbReference>
<evidence type="ECO:0000256" key="5">
    <source>
        <dbReference type="ARBA" id="ARBA00022618"/>
    </source>
</evidence>
<protein>
    <recommendedName>
        <fullName evidence="3 11">Tyrosine recombinase XerD</fullName>
    </recommendedName>
</protein>
<evidence type="ECO:0000256" key="10">
    <source>
        <dbReference type="ARBA" id="ARBA00023306"/>
    </source>
</evidence>
<feature type="active site" evidence="11">
    <location>
        <position position="148"/>
    </location>
</feature>
<dbReference type="NCBIfam" id="NF040815">
    <property type="entry name" value="recomb_XerA_Arch"/>
    <property type="match status" value="1"/>
</dbReference>
<comment type="similarity">
    <text evidence="2 11">Belongs to the 'phage' integrase family. XerD subfamily.</text>
</comment>
<dbReference type="Gene3D" id="1.10.150.130">
    <property type="match status" value="1"/>
</dbReference>
<feature type="active site" evidence="11">
    <location>
        <position position="271"/>
    </location>
</feature>
<comment type="caution">
    <text evidence="14">The sequence shown here is derived from an EMBL/GenBank/DDBJ whole genome shotgun (WGS) entry which is preliminary data.</text>
</comment>
<dbReference type="CDD" id="cd00798">
    <property type="entry name" value="INT_XerDC_C"/>
    <property type="match status" value="1"/>
</dbReference>
<comment type="subcellular location">
    <subcellularLocation>
        <location evidence="1 11">Cytoplasm</location>
    </subcellularLocation>
</comment>
<evidence type="ECO:0000256" key="7">
    <source>
        <dbReference type="ARBA" id="ARBA00022908"/>
    </source>
</evidence>
<dbReference type="Gene3D" id="1.10.443.10">
    <property type="entry name" value="Intergrase catalytic core"/>
    <property type="match status" value="1"/>
</dbReference>
<dbReference type="InterPro" id="IPR004107">
    <property type="entry name" value="Integrase_SAM-like_N"/>
</dbReference>
<keyword evidence="6 11" id="KW-0159">Chromosome partition</keyword>
<evidence type="ECO:0000256" key="2">
    <source>
        <dbReference type="ARBA" id="ARBA00010450"/>
    </source>
</evidence>
<keyword evidence="5 11" id="KW-0132">Cell division</keyword>
<evidence type="ECO:0000256" key="8">
    <source>
        <dbReference type="ARBA" id="ARBA00023125"/>
    </source>
</evidence>
<evidence type="ECO:0000256" key="9">
    <source>
        <dbReference type="ARBA" id="ARBA00023172"/>
    </source>
</evidence>
<dbReference type="RefSeq" id="WP_174519275.1">
    <property type="nucleotide sequence ID" value="NZ_CAJHLF010000003.1"/>
</dbReference>
<evidence type="ECO:0000313" key="14">
    <source>
        <dbReference type="EMBL" id="MCY3053001.1"/>
    </source>
</evidence>
<evidence type="ECO:0000259" key="13">
    <source>
        <dbReference type="PROSITE" id="PS51900"/>
    </source>
</evidence>
<feature type="active site" evidence="11">
    <location>
        <position position="248"/>
    </location>
</feature>
<evidence type="ECO:0000259" key="12">
    <source>
        <dbReference type="PROSITE" id="PS51898"/>
    </source>
</evidence>
<dbReference type="HAMAP" id="MF_01807">
    <property type="entry name" value="Recomb_XerD"/>
    <property type="match status" value="1"/>
</dbReference>
<evidence type="ECO:0000256" key="3">
    <source>
        <dbReference type="ARBA" id="ARBA00015810"/>
    </source>
</evidence>
<evidence type="ECO:0000256" key="1">
    <source>
        <dbReference type="ARBA" id="ARBA00004496"/>
    </source>
</evidence>
<sequence>MTINDLIEDFLIALRVEQGLSENTIKTYHNVLKQFQMILSEAGIEDIQAVKRQDIIQQLEKLNQKGRAVSTMSQYLSTLRHFFKYLILDSVIEENPVENISLPKKKQQLPQVLSVEEVDRLLDIPDVNSTLGLRDRSLLELLYASGLRVSELVHLKISDFHEDLGFLQTIGKGNKERIIPLGEVAKDWLQTYLKESRLKLLGENDQSQGMIYLNHHGRPLSRQGVWKKLKQYIQAAGITKEVSPHTLRHSFATHLLENGADLRVVQELLGHADISTTQIYTHIHSQHMREIYKKTFPRA</sequence>
<comment type="subunit">
    <text evidence="11">Forms a cyclic heterotetrameric complex composed of two molecules of XerC and two molecules of XerD.</text>
</comment>
<dbReference type="InterPro" id="IPR011010">
    <property type="entry name" value="DNA_brk_join_enz"/>
</dbReference>
<keyword evidence="7 11" id="KW-0229">DNA integration</keyword>
<feature type="domain" description="Core-binding (CB)" evidence="13">
    <location>
        <begin position="1"/>
        <end position="87"/>
    </location>
</feature>